<dbReference type="SUPFAM" id="SSF89550">
    <property type="entry name" value="PHP domain-like"/>
    <property type="match status" value="1"/>
</dbReference>
<name>A0A0F9XID8_9ZZZZ</name>
<feature type="domain" description="Polymerase/histidinol phosphatase N-terminal" evidence="1">
    <location>
        <begin position="7"/>
        <end position="74"/>
    </location>
</feature>
<dbReference type="Pfam" id="PF02811">
    <property type="entry name" value="PHP"/>
    <property type="match status" value="1"/>
</dbReference>
<dbReference type="GO" id="GO:0008408">
    <property type="term" value="F:3'-5' exonuclease activity"/>
    <property type="evidence" value="ECO:0007669"/>
    <property type="project" value="InterPro"/>
</dbReference>
<dbReference type="InterPro" id="IPR016195">
    <property type="entry name" value="Pol/histidinol_Pase-like"/>
</dbReference>
<dbReference type="EMBL" id="LAZR01000049">
    <property type="protein sequence ID" value="KKN98951.1"/>
    <property type="molecule type" value="Genomic_DNA"/>
</dbReference>
<accession>A0A0F9XID8</accession>
<evidence type="ECO:0000313" key="2">
    <source>
        <dbReference type="EMBL" id="KKN98951.1"/>
    </source>
</evidence>
<dbReference type="Gene3D" id="3.20.20.140">
    <property type="entry name" value="Metal-dependent hydrolases"/>
    <property type="match status" value="1"/>
</dbReference>
<dbReference type="PANTHER" id="PTHR32294">
    <property type="entry name" value="DNA POLYMERASE III SUBUNIT ALPHA"/>
    <property type="match status" value="1"/>
</dbReference>
<proteinExistence type="predicted"/>
<dbReference type="InterPro" id="IPR004013">
    <property type="entry name" value="PHP_dom"/>
</dbReference>
<organism evidence="2">
    <name type="scientific">marine sediment metagenome</name>
    <dbReference type="NCBI Taxonomy" id="412755"/>
    <lineage>
        <taxon>unclassified sequences</taxon>
        <taxon>metagenomes</taxon>
        <taxon>ecological metagenomes</taxon>
    </lineage>
</organism>
<dbReference type="InterPro" id="IPR004805">
    <property type="entry name" value="DnaE2/DnaE/PolC"/>
</dbReference>
<protein>
    <recommendedName>
        <fullName evidence="1">Polymerase/histidinol phosphatase N-terminal domain-containing protein</fullName>
    </recommendedName>
</protein>
<dbReference type="InterPro" id="IPR011708">
    <property type="entry name" value="DNA_pol3_alpha_NTPase_dom"/>
</dbReference>
<dbReference type="InterPro" id="IPR003141">
    <property type="entry name" value="Pol/His_phosphatase_N"/>
</dbReference>
<dbReference type="Pfam" id="PF07733">
    <property type="entry name" value="DNA_pol3_alpha"/>
    <property type="match status" value="2"/>
</dbReference>
<reference evidence="2" key="1">
    <citation type="journal article" date="2015" name="Nature">
        <title>Complex archaea that bridge the gap between prokaryotes and eukaryotes.</title>
        <authorList>
            <person name="Spang A."/>
            <person name="Saw J.H."/>
            <person name="Jorgensen S.L."/>
            <person name="Zaremba-Niedzwiedzka K."/>
            <person name="Martijn J."/>
            <person name="Lind A.E."/>
            <person name="van Eijk R."/>
            <person name="Schleper C."/>
            <person name="Guy L."/>
            <person name="Ettema T.J."/>
        </authorList>
    </citation>
    <scope>NUCLEOTIDE SEQUENCE</scope>
</reference>
<sequence>MSKKTYAPLHIHSFFSLLDGLSSPKDIVNRCVELGLPAASITDHGGIGGMKTFYDECKKQKIQPILGIEMYVCEQDPTIKNNDNNKRNHLIVLAKNDRGIEDLMGLVSESNQPHHFYRKPRIDLAGIAPFAKRGNLIFLSACIAGALPMALFTDFKEAIMAGRNGNAAGSRQHLKPNWKEVGKAIIHKHIAVFGKGNYFLELQNSGMGIQAVVLDCLRELSEETGVPTVASIDAHYCRKEDAEDQRLLLYAFLHTTKEAQDYKISTGQDVMDFFLSDNYYIPSYAEMREHFTEKELQTTLDIAAQIEYSPMGHSPYLPVFTNDESEKLGLDSNEYLKHLCIQGAGVKLTHLDPAQKKIYWERLQRELIVVREAGLADYFLIVWDACQFIDKNNGPRGKGRGSGAGSLVNYLTGITGIDPIEYGLYFERFYNISRNIPPHFDVGQTDFVSWMSENFELFHTRDIDEERKSVSKHLARHIRDRDSVKFTDTMREEVEWIDKNNSRMWMYLYDMIKLEPAVNPSNSHLAYGLGITICGPEELDVAKKVKTHDGHISLPDIDTDIGVVFRGRVIEYLKGRWGDEYVAQMITFGRLQGKAALKEVFRANPDTVKHLMKVRAVKEGNDEKDISISPHDLCNDITKHMPDDASIADELKEARKEFGDDYGILQWAVHNVEYVKEAYEWYKPLFDQAMRIEGTKKSQSRHAAGVVIADRPIEELVPLVYDAKTQDRVVGLEMADAEKMGAVKFDFLGVVALDKMWMAMNLVNNPDGDGED</sequence>
<dbReference type="GO" id="GO:0006260">
    <property type="term" value="P:DNA replication"/>
    <property type="evidence" value="ECO:0007669"/>
    <property type="project" value="InterPro"/>
</dbReference>
<gene>
    <name evidence="2" type="ORF">LCGC14_0141960</name>
</gene>
<dbReference type="PANTHER" id="PTHR32294:SF0">
    <property type="entry name" value="DNA POLYMERASE III SUBUNIT ALPHA"/>
    <property type="match status" value="1"/>
</dbReference>
<dbReference type="SMART" id="SM00481">
    <property type="entry name" value="POLIIIAc"/>
    <property type="match status" value="1"/>
</dbReference>
<dbReference type="AlphaFoldDB" id="A0A0F9XID8"/>
<evidence type="ECO:0000259" key="1">
    <source>
        <dbReference type="SMART" id="SM00481"/>
    </source>
</evidence>
<comment type="caution">
    <text evidence="2">The sequence shown here is derived from an EMBL/GenBank/DDBJ whole genome shotgun (WGS) entry which is preliminary data.</text>
</comment>